<evidence type="ECO:0000256" key="18">
    <source>
        <dbReference type="PIRNR" id="PIRNR006268"/>
    </source>
</evidence>
<evidence type="ECO:0000256" key="2">
    <source>
        <dbReference type="ARBA" id="ARBA00011955"/>
    </source>
</evidence>
<evidence type="ECO:0000256" key="10">
    <source>
        <dbReference type="ARBA" id="ARBA00022827"/>
    </source>
</evidence>
<keyword evidence="12" id="KW-0472">Membrane</keyword>
<dbReference type="GO" id="GO:0016740">
    <property type="term" value="F:transferase activity"/>
    <property type="evidence" value="ECO:0007669"/>
    <property type="project" value="UniProtKB-UniRule"/>
</dbReference>
<evidence type="ECO:0000256" key="3">
    <source>
        <dbReference type="ARBA" id="ARBA00016337"/>
    </source>
</evidence>
<evidence type="ECO:0000256" key="13">
    <source>
        <dbReference type="ARBA" id="ARBA00023139"/>
    </source>
</evidence>
<gene>
    <name evidence="20" type="ORF">CSA60_04055</name>
</gene>
<dbReference type="FunFam" id="3.10.520.10:FF:000001">
    <property type="entry name" value="FAD:protein FMN transferase"/>
    <property type="match status" value="1"/>
</dbReference>
<keyword evidence="6 18" id="KW-0285">Flavoprotein</keyword>
<comment type="catalytic activity">
    <reaction evidence="16 18">
        <text>L-threonyl-[protein] + FAD = FMN-L-threonyl-[protein] + AMP + H(+)</text>
        <dbReference type="Rhea" id="RHEA:36847"/>
        <dbReference type="Rhea" id="RHEA-COMP:11060"/>
        <dbReference type="Rhea" id="RHEA-COMP:11061"/>
        <dbReference type="ChEBI" id="CHEBI:15378"/>
        <dbReference type="ChEBI" id="CHEBI:30013"/>
        <dbReference type="ChEBI" id="CHEBI:57692"/>
        <dbReference type="ChEBI" id="CHEBI:74257"/>
        <dbReference type="ChEBI" id="CHEBI:456215"/>
        <dbReference type="EC" id="2.7.1.180"/>
    </reaction>
</comment>
<proteinExistence type="inferred from homology"/>
<comment type="similarity">
    <text evidence="1 18">Belongs to the ApbE family.</text>
</comment>
<dbReference type="InterPro" id="IPR003374">
    <property type="entry name" value="ApbE-like_sf"/>
</dbReference>
<dbReference type="SUPFAM" id="SSF143631">
    <property type="entry name" value="ApbE-like"/>
    <property type="match status" value="1"/>
</dbReference>
<accession>A0A2G6JMS0</accession>
<protein>
    <recommendedName>
        <fullName evidence="3 18">FAD:protein FMN transferase</fullName>
        <ecNumber evidence="2 18">2.7.1.180</ecNumber>
    </recommendedName>
    <alternativeName>
        <fullName evidence="15 18">Flavin transferase</fullName>
    </alternativeName>
</protein>
<dbReference type="EMBL" id="PDSH01000019">
    <property type="protein sequence ID" value="PIE23809.1"/>
    <property type="molecule type" value="Genomic_DNA"/>
</dbReference>
<dbReference type="Proteomes" id="UP000243469">
    <property type="component" value="Unassembled WGS sequence"/>
</dbReference>
<name>A0A2G6JMS0_NEPCE</name>
<dbReference type="PIRSF" id="PIRSF006268">
    <property type="entry name" value="ApbE"/>
    <property type="match status" value="1"/>
</dbReference>
<evidence type="ECO:0000256" key="5">
    <source>
        <dbReference type="ARBA" id="ARBA00022519"/>
    </source>
</evidence>
<evidence type="ECO:0000256" key="7">
    <source>
        <dbReference type="ARBA" id="ARBA00022679"/>
    </source>
</evidence>
<comment type="cofactor">
    <cofactor evidence="19">
        <name>Mg(2+)</name>
        <dbReference type="ChEBI" id="CHEBI:18420"/>
    </cofactor>
    <cofactor evidence="19">
        <name>Mn(2+)</name>
        <dbReference type="ChEBI" id="CHEBI:29035"/>
    </cofactor>
    <text evidence="19">Magnesium. Can also use manganese.</text>
</comment>
<sequence>MTLVVNHLMFVFRHTLKWPAALLLATLFLLSGCLNESPQIYSIQGLTMGTTYTVKLVASSEPNNLKADIDRALNAVNQSMSTYLPDSELSRINQAAVGTKHQLSAGLSLVLALAQKISAESEGAFDITVGPLVNLWGFGPDGRVIKAPLPSEIAAAGARVGYSKINLSEHTLSKEVDHYLDLSAIAKGYGVDVIAGLLEAKGYQNYLVEIGGELRANGVKPDGQNWHIAIETPTELLVHQVQKIIAVKNIGIATSGDYRNYFEENGVRFSHTINPKTGRPIGHNLASVTVLAQSCAEADAYATALMVMGPDAGYQFAQKQNIDAFFIVKSADGFKEIVTPGFQHYLVR</sequence>
<feature type="binding site" evidence="19">
    <location>
        <position position="303"/>
    </location>
    <ligand>
        <name>Mg(2+)</name>
        <dbReference type="ChEBI" id="CHEBI:18420"/>
    </ligand>
</feature>
<keyword evidence="10 18" id="KW-0274">FAD</keyword>
<evidence type="ECO:0000256" key="8">
    <source>
        <dbReference type="ARBA" id="ARBA00022723"/>
    </source>
</evidence>
<dbReference type="GO" id="GO:0046872">
    <property type="term" value="F:metal ion binding"/>
    <property type="evidence" value="ECO:0007669"/>
    <property type="project" value="UniProtKB-UniRule"/>
</dbReference>
<evidence type="ECO:0000256" key="4">
    <source>
        <dbReference type="ARBA" id="ARBA00022475"/>
    </source>
</evidence>
<evidence type="ECO:0000313" key="21">
    <source>
        <dbReference type="Proteomes" id="UP000243469"/>
    </source>
</evidence>
<reference evidence="20 21" key="1">
    <citation type="submission" date="2017-10" db="EMBL/GenBank/DDBJ databases">
        <title>Novel microbial diversity and functional potential in the marine mammal oral microbiome.</title>
        <authorList>
            <person name="Dudek N.K."/>
            <person name="Sun C.L."/>
            <person name="Burstein D."/>
            <person name="Kantor R.S."/>
            <person name="Aliaga Goltsman D.S."/>
            <person name="Bik E.M."/>
            <person name="Thomas B.C."/>
            <person name="Banfield J.F."/>
            <person name="Relman D.A."/>
        </authorList>
    </citation>
    <scope>NUCLEOTIDE SEQUENCE [LARGE SCALE GENOMIC DNA]</scope>
    <source>
        <strain evidence="20">DOLJORAL78_47_21</strain>
    </source>
</reference>
<comment type="caution">
    <text evidence="20">The sequence shown here is derived from an EMBL/GenBank/DDBJ whole genome shotgun (WGS) entry which is preliminary data.</text>
</comment>
<organism evidence="20 21">
    <name type="scientific">Neptuniibacter caesariensis</name>
    <dbReference type="NCBI Taxonomy" id="207954"/>
    <lineage>
        <taxon>Bacteria</taxon>
        <taxon>Pseudomonadati</taxon>
        <taxon>Pseudomonadota</taxon>
        <taxon>Gammaproteobacteria</taxon>
        <taxon>Oceanospirillales</taxon>
        <taxon>Oceanospirillaceae</taxon>
        <taxon>Neptuniibacter</taxon>
    </lineage>
</organism>
<dbReference type="EC" id="2.7.1.180" evidence="2 18"/>
<dbReference type="PANTHER" id="PTHR30040:SF2">
    <property type="entry name" value="FAD:PROTEIN FMN TRANSFERASE"/>
    <property type="match status" value="1"/>
</dbReference>
<dbReference type="GO" id="GO:0005886">
    <property type="term" value="C:plasma membrane"/>
    <property type="evidence" value="ECO:0007669"/>
    <property type="project" value="UniProtKB-SubCell"/>
</dbReference>
<keyword evidence="8 18" id="KW-0479">Metal-binding</keyword>
<evidence type="ECO:0000256" key="17">
    <source>
        <dbReference type="ARBA" id="ARBA00060485"/>
    </source>
</evidence>
<feature type="binding site" evidence="19">
    <location>
        <position position="184"/>
    </location>
    <ligand>
        <name>Mg(2+)</name>
        <dbReference type="ChEBI" id="CHEBI:18420"/>
    </ligand>
</feature>
<evidence type="ECO:0000256" key="6">
    <source>
        <dbReference type="ARBA" id="ARBA00022630"/>
    </source>
</evidence>
<keyword evidence="5" id="KW-0997">Cell inner membrane</keyword>
<keyword evidence="9" id="KW-0732">Signal</keyword>
<dbReference type="InterPro" id="IPR024932">
    <property type="entry name" value="ApbE"/>
</dbReference>
<keyword evidence="4" id="KW-1003">Cell membrane</keyword>
<feature type="binding site" evidence="19">
    <location>
        <position position="299"/>
    </location>
    <ligand>
        <name>Mg(2+)</name>
        <dbReference type="ChEBI" id="CHEBI:18420"/>
    </ligand>
</feature>
<evidence type="ECO:0000256" key="15">
    <source>
        <dbReference type="ARBA" id="ARBA00031306"/>
    </source>
</evidence>
<evidence type="ECO:0000256" key="12">
    <source>
        <dbReference type="ARBA" id="ARBA00023136"/>
    </source>
</evidence>
<evidence type="ECO:0000256" key="14">
    <source>
        <dbReference type="ARBA" id="ARBA00023288"/>
    </source>
</evidence>
<keyword evidence="7 18" id="KW-0808">Transferase</keyword>
<dbReference type="Gene3D" id="3.10.520.10">
    <property type="entry name" value="ApbE-like domains"/>
    <property type="match status" value="1"/>
</dbReference>
<evidence type="ECO:0000256" key="16">
    <source>
        <dbReference type="ARBA" id="ARBA00048540"/>
    </source>
</evidence>
<keyword evidence="14" id="KW-0449">Lipoprotein</keyword>
<keyword evidence="13" id="KW-0564">Palmitate</keyword>
<keyword evidence="11 18" id="KW-0460">Magnesium</keyword>
<dbReference type="PANTHER" id="PTHR30040">
    <property type="entry name" value="THIAMINE BIOSYNTHESIS LIPOPROTEIN APBE"/>
    <property type="match status" value="1"/>
</dbReference>
<evidence type="ECO:0000313" key="20">
    <source>
        <dbReference type="EMBL" id="PIE23809.1"/>
    </source>
</evidence>
<evidence type="ECO:0000256" key="1">
    <source>
        <dbReference type="ARBA" id="ARBA00008282"/>
    </source>
</evidence>
<comment type="subcellular location">
    <subcellularLocation>
        <location evidence="17">Cell inner membrane</location>
        <topology evidence="17">Lipid-anchor</topology>
        <orientation evidence="17">Periplasmic side</orientation>
    </subcellularLocation>
</comment>
<dbReference type="Pfam" id="PF02424">
    <property type="entry name" value="ApbE"/>
    <property type="match status" value="1"/>
</dbReference>
<evidence type="ECO:0000256" key="11">
    <source>
        <dbReference type="ARBA" id="ARBA00022842"/>
    </source>
</evidence>
<evidence type="ECO:0000256" key="9">
    <source>
        <dbReference type="ARBA" id="ARBA00022729"/>
    </source>
</evidence>
<evidence type="ECO:0000256" key="19">
    <source>
        <dbReference type="PIRSR" id="PIRSR006268-2"/>
    </source>
</evidence>
<dbReference type="AlphaFoldDB" id="A0A2G6JMS0"/>